<keyword evidence="4" id="KW-1185">Reference proteome</keyword>
<feature type="domain" description="Enoyl reductase (ER)" evidence="2">
    <location>
        <begin position="135"/>
        <end position="487"/>
    </location>
</feature>
<dbReference type="SUPFAM" id="SSF50129">
    <property type="entry name" value="GroES-like"/>
    <property type="match status" value="1"/>
</dbReference>
<accession>A0A0D1WHZ4</accession>
<dbReference type="Pfam" id="PF08240">
    <property type="entry name" value="ADH_N"/>
    <property type="match status" value="1"/>
</dbReference>
<dbReference type="Gene3D" id="3.40.50.720">
    <property type="entry name" value="NAD(P)-binding Rossmann-like Domain"/>
    <property type="match status" value="1"/>
</dbReference>
<protein>
    <recommendedName>
        <fullName evidence="2">Enoyl reductase (ER) domain-containing protein</fullName>
    </recommendedName>
</protein>
<dbReference type="GO" id="GO:0016491">
    <property type="term" value="F:oxidoreductase activity"/>
    <property type="evidence" value="ECO:0007669"/>
    <property type="project" value="UniProtKB-KW"/>
</dbReference>
<dbReference type="InterPro" id="IPR050129">
    <property type="entry name" value="Zn_alcohol_dh"/>
</dbReference>
<dbReference type="VEuPathDB" id="FungiDB:PV10_08118"/>
<dbReference type="RefSeq" id="XP_016220009.1">
    <property type="nucleotide sequence ID" value="XM_016373098.1"/>
</dbReference>
<dbReference type="InterPro" id="IPR020843">
    <property type="entry name" value="ER"/>
</dbReference>
<dbReference type="Proteomes" id="UP000054302">
    <property type="component" value="Unassembled WGS sequence"/>
</dbReference>
<sequence length="491" mass="52488">MPGLCERILLKDHILSSVLADLQSSQAAKLADAVLFGQRPQGLGAPAFDLSRRLQAITTTALSLEERLDHVIGVCGATVGATVDENTLAGTQPSLFDDCPCVRIKSELKTQSTIAPTFAMTTQSSRCAVILPEAKAKVEIRSFDVMPPEEGHITVKMEFAGICGTDPHLWKGDFPLPGPVILGHEGIGIVHALHDSVKTDHASQPLAVGDRVYWAAVRPCQSCYYCTVLDDECGCPNNFFMHQFEEAVAARGTWSTYTEFATLGPRNAFYKVDHSVPPDTFIALGCALPTVLQAIAHLPGGVIKPDENILIQGAGAVGLAAIMMAKISGANKVIVIEANKLRMAKATEFGADLCLDITQTTGESRAKTISDALGFRGVTLAFECSGVLGAVAEGLHLLGRNGRYMLIGTWAGQGEVGFDPFVAVNKALTIQGSTYCAPRDYHNAVRLIEKNHHRFPVASSVSHRFALVDTEKGLETVLSGEAVKAVIQLDL</sequence>
<evidence type="ECO:0000256" key="1">
    <source>
        <dbReference type="ARBA" id="ARBA00023002"/>
    </source>
</evidence>
<evidence type="ECO:0000259" key="2">
    <source>
        <dbReference type="SMART" id="SM00829"/>
    </source>
</evidence>
<dbReference type="HOGENOM" id="CLU_026673_11_0_1"/>
<dbReference type="STRING" id="212818.A0A0D1WHZ4"/>
<dbReference type="PANTHER" id="PTHR43401:SF1">
    <property type="entry name" value="ENOYL REDUCTASE (ER) DOMAIN-CONTAINING PROTEIN"/>
    <property type="match status" value="1"/>
</dbReference>
<dbReference type="InterPro" id="IPR013149">
    <property type="entry name" value="ADH-like_C"/>
</dbReference>
<dbReference type="EMBL" id="KN847525">
    <property type="protein sequence ID" value="KIV88435.1"/>
    <property type="molecule type" value="Genomic_DNA"/>
</dbReference>
<dbReference type="InterPro" id="IPR013154">
    <property type="entry name" value="ADH-like_N"/>
</dbReference>
<gene>
    <name evidence="3" type="ORF">PV10_08118</name>
</gene>
<dbReference type="InterPro" id="IPR036291">
    <property type="entry name" value="NAD(P)-bd_dom_sf"/>
</dbReference>
<dbReference type="CDD" id="cd08231">
    <property type="entry name" value="MDR_TM0436_like"/>
    <property type="match status" value="1"/>
</dbReference>
<dbReference type="SMART" id="SM00829">
    <property type="entry name" value="PKS_ER"/>
    <property type="match status" value="1"/>
</dbReference>
<dbReference type="Pfam" id="PF00107">
    <property type="entry name" value="ADH_zinc_N"/>
    <property type="match status" value="1"/>
</dbReference>
<dbReference type="PANTHER" id="PTHR43401">
    <property type="entry name" value="L-THREONINE 3-DEHYDROGENASE"/>
    <property type="match status" value="1"/>
</dbReference>
<proteinExistence type="predicted"/>
<dbReference type="SUPFAM" id="SSF51735">
    <property type="entry name" value="NAD(P)-binding Rossmann-fold domains"/>
    <property type="match status" value="1"/>
</dbReference>
<evidence type="ECO:0000313" key="4">
    <source>
        <dbReference type="Proteomes" id="UP000054302"/>
    </source>
</evidence>
<evidence type="ECO:0000313" key="3">
    <source>
        <dbReference type="EMBL" id="KIV88435.1"/>
    </source>
</evidence>
<dbReference type="AlphaFoldDB" id="A0A0D1WHZ4"/>
<dbReference type="Gene3D" id="3.90.180.10">
    <property type="entry name" value="Medium-chain alcohol dehydrogenases, catalytic domain"/>
    <property type="match status" value="1"/>
</dbReference>
<dbReference type="OMA" id="GWSESTC"/>
<dbReference type="GeneID" id="27325963"/>
<dbReference type="InterPro" id="IPR011032">
    <property type="entry name" value="GroES-like_sf"/>
</dbReference>
<name>A0A0D1WHZ4_EXOME</name>
<reference evidence="3 4" key="1">
    <citation type="submission" date="2015-01" db="EMBL/GenBank/DDBJ databases">
        <title>The Genome Sequence of Exophiala mesophila CBS40295.</title>
        <authorList>
            <consortium name="The Broad Institute Genomics Platform"/>
            <person name="Cuomo C."/>
            <person name="de Hoog S."/>
            <person name="Gorbushina A."/>
            <person name="Stielow B."/>
            <person name="Teixiera M."/>
            <person name="Abouelleil A."/>
            <person name="Chapman S.B."/>
            <person name="Priest M."/>
            <person name="Young S.K."/>
            <person name="Wortman J."/>
            <person name="Nusbaum C."/>
            <person name="Birren B."/>
        </authorList>
    </citation>
    <scope>NUCLEOTIDE SEQUENCE [LARGE SCALE GENOMIC DNA]</scope>
    <source>
        <strain evidence="3 4">CBS 40295</strain>
    </source>
</reference>
<dbReference type="OrthoDB" id="256333at2759"/>
<keyword evidence="1" id="KW-0560">Oxidoreductase</keyword>
<organism evidence="3 4">
    <name type="scientific">Exophiala mesophila</name>
    <name type="common">Black yeast-like fungus</name>
    <dbReference type="NCBI Taxonomy" id="212818"/>
    <lineage>
        <taxon>Eukaryota</taxon>
        <taxon>Fungi</taxon>
        <taxon>Dikarya</taxon>
        <taxon>Ascomycota</taxon>
        <taxon>Pezizomycotina</taxon>
        <taxon>Eurotiomycetes</taxon>
        <taxon>Chaetothyriomycetidae</taxon>
        <taxon>Chaetothyriales</taxon>
        <taxon>Herpotrichiellaceae</taxon>
        <taxon>Exophiala</taxon>
    </lineage>
</organism>